<dbReference type="Pfam" id="PF04968">
    <property type="entry name" value="CHORD"/>
    <property type="match status" value="2"/>
</dbReference>
<keyword evidence="3" id="KW-0862">Zinc</keyword>
<reference evidence="7 8" key="1">
    <citation type="journal article" date="2014" name="Nat. Commun.">
        <title>Molecular traces of alternative social organization in a termite genome.</title>
        <authorList>
            <person name="Terrapon N."/>
            <person name="Li C."/>
            <person name="Robertson H.M."/>
            <person name="Ji L."/>
            <person name="Meng X."/>
            <person name="Booth W."/>
            <person name="Chen Z."/>
            <person name="Childers C.P."/>
            <person name="Glastad K.M."/>
            <person name="Gokhale K."/>
            <person name="Gowin J."/>
            <person name="Gronenberg W."/>
            <person name="Hermansen R.A."/>
            <person name="Hu H."/>
            <person name="Hunt B.G."/>
            <person name="Huylmans A.K."/>
            <person name="Khalil S.M."/>
            <person name="Mitchell R.D."/>
            <person name="Munoz-Torres M.C."/>
            <person name="Mustard J.A."/>
            <person name="Pan H."/>
            <person name="Reese J.T."/>
            <person name="Scharf M.E."/>
            <person name="Sun F."/>
            <person name="Vogel H."/>
            <person name="Xiao J."/>
            <person name="Yang W."/>
            <person name="Yang Z."/>
            <person name="Yang Z."/>
            <person name="Zhou J."/>
            <person name="Zhu J."/>
            <person name="Brent C.S."/>
            <person name="Elsik C.G."/>
            <person name="Goodisman M.A."/>
            <person name="Liberles D.A."/>
            <person name="Roe R.M."/>
            <person name="Vargo E.L."/>
            <person name="Vilcinskas A."/>
            <person name="Wang J."/>
            <person name="Bornberg-Bauer E."/>
            <person name="Korb J."/>
            <person name="Zhang G."/>
            <person name="Liebig J."/>
        </authorList>
    </citation>
    <scope>NUCLEOTIDE SEQUENCE [LARGE SCALE GENOMIC DNA]</scope>
    <source>
        <tissue evidence="7">Whole organism</tissue>
    </source>
</reference>
<dbReference type="CDD" id="cd06488">
    <property type="entry name" value="p23_melusin_like"/>
    <property type="match status" value="1"/>
</dbReference>
<dbReference type="InParanoid" id="A0A067RC87"/>
<evidence type="ECO:0000256" key="1">
    <source>
        <dbReference type="ARBA" id="ARBA00022723"/>
    </source>
</evidence>
<evidence type="ECO:0000256" key="3">
    <source>
        <dbReference type="ARBA" id="ARBA00022833"/>
    </source>
</evidence>
<evidence type="ECO:0000259" key="6">
    <source>
        <dbReference type="PROSITE" id="PS51401"/>
    </source>
</evidence>
<dbReference type="PROSITE" id="PS51401">
    <property type="entry name" value="CHORD"/>
    <property type="match status" value="2"/>
</dbReference>
<dbReference type="AlphaFoldDB" id="A0A067RC87"/>
<dbReference type="Proteomes" id="UP000027135">
    <property type="component" value="Unassembled WGS sequence"/>
</dbReference>
<name>A0A067RC87_ZOONE</name>
<dbReference type="InterPro" id="IPR039790">
    <property type="entry name" value="CHRD1"/>
</dbReference>
<dbReference type="GO" id="GO:0046872">
    <property type="term" value="F:metal ion binding"/>
    <property type="evidence" value="ECO:0007669"/>
    <property type="project" value="UniProtKB-KW"/>
</dbReference>
<dbReference type="PANTHER" id="PTHR46983:SF3">
    <property type="entry name" value="CHPADIPLOID STATE MAINTENANCE PROTEIN CHPA"/>
    <property type="match status" value="1"/>
</dbReference>
<feature type="region of interest" description="Disordered" evidence="4">
    <location>
        <begin position="69"/>
        <end position="89"/>
    </location>
</feature>
<dbReference type="Gene3D" id="2.60.40.790">
    <property type="match status" value="1"/>
</dbReference>
<sequence length="311" mass="35116">MPSEGNQLFHCYNRGCGQKFDPNENREDSCTFHPGAPFFHDAYKGWSCCEKKCRDFTEFLNIEGCTKSYHSNERPPEAERSPVDKSKSNEVIEYKSPQAHVFEALERPPFESSLVNLKVEVSPTLVQQVKSLTRPASDGSVGSHNVTEIAIGTSCKNRGCRQTYEGPGTAETACSHHLGFPVFHEGLKFWPCCQRRTTDFDSFLELEGCVVGEHMWFKEKGQDQEVSCRYDWHQTSSDVVVSIFAKKYDPDGSFVQLNPVRLMVHLFFPEDQSVFSLDLELRGVVDVALSAASMLPTKLEVKLRKAEPGSW</sequence>
<dbReference type="PANTHER" id="PTHR46983">
    <property type="entry name" value="CYSTEINE AND HISTIDINE-RICH DOMAIN-CONTAINING PROTEIN 1"/>
    <property type="match status" value="1"/>
</dbReference>
<protein>
    <submittedName>
        <fullName evidence="7">Cysteine and histidine-rich domain-containing protein 1</fullName>
    </submittedName>
</protein>
<dbReference type="FunCoup" id="A0A067RC87">
    <property type="interactions" value="2068"/>
</dbReference>
<dbReference type="EMBL" id="KK852603">
    <property type="protein sequence ID" value="KDR20463.1"/>
    <property type="molecule type" value="Genomic_DNA"/>
</dbReference>
<dbReference type="STRING" id="136037.A0A067RC87"/>
<feature type="compositionally biased region" description="Basic and acidic residues" evidence="4">
    <location>
        <begin position="70"/>
        <end position="89"/>
    </location>
</feature>
<dbReference type="InterPro" id="IPR007052">
    <property type="entry name" value="CS_dom"/>
</dbReference>
<dbReference type="InterPro" id="IPR008978">
    <property type="entry name" value="HSP20-like_chaperone"/>
</dbReference>
<dbReference type="Pfam" id="PF04969">
    <property type="entry name" value="CS"/>
    <property type="match status" value="1"/>
</dbReference>
<dbReference type="OMA" id="KHRWVAK"/>
<keyword evidence="8" id="KW-1185">Reference proteome</keyword>
<dbReference type="SUPFAM" id="SSF49764">
    <property type="entry name" value="HSP20-like chaperones"/>
    <property type="match status" value="1"/>
</dbReference>
<keyword evidence="2" id="KW-0677">Repeat</keyword>
<feature type="domain" description="CHORD" evidence="6">
    <location>
        <begin position="155"/>
        <end position="214"/>
    </location>
</feature>
<dbReference type="eggNOG" id="KOG1667">
    <property type="taxonomic scope" value="Eukaryota"/>
</dbReference>
<proteinExistence type="predicted"/>
<evidence type="ECO:0000313" key="7">
    <source>
        <dbReference type="EMBL" id="KDR20463.1"/>
    </source>
</evidence>
<keyword evidence="1" id="KW-0479">Metal-binding</keyword>
<feature type="domain" description="CHORD" evidence="6">
    <location>
        <begin position="11"/>
        <end position="70"/>
    </location>
</feature>
<gene>
    <name evidence="7" type="ORF">L798_04617</name>
</gene>
<evidence type="ECO:0000256" key="2">
    <source>
        <dbReference type="ARBA" id="ARBA00022737"/>
    </source>
</evidence>
<organism evidence="7 8">
    <name type="scientific">Zootermopsis nevadensis</name>
    <name type="common">Dampwood termite</name>
    <dbReference type="NCBI Taxonomy" id="136037"/>
    <lineage>
        <taxon>Eukaryota</taxon>
        <taxon>Metazoa</taxon>
        <taxon>Ecdysozoa</taxon>
        <taxon>Arthropoda</taxon>
        <taxon>Hexapoda</taxon>
        <taxon>Insecta</taxon>
        <taxon>Pterygota</taxon>
        <taxon>Neoptera</taxon>
        <taxon>Polyneoptera</taxon>
        <taxon>Dictyoptera</taxon>
        <taxon>Blattodea</taxon>
        <taxon>Blattoidea</taxon>
        <taxon>Termitoidae</taxon>
        <taxon>Termopsidae</taxon>
        <taxon>Zootermopsis</taxon>
    </lineage>
</organism>
<accession>A0A067RC87</accession>
<dbReference type="InterPro" id="IPR007051">
    <property type="entry name" value="CHORD_dom"/>
</dbReference>
<evidence type="ECO:0000313" key="8">
    <source>
        <dbReference type="Proteomes" id="UP000027135"/>
    </source>
</evidence>
<feature type="non-terminal residue" evidence="7">
    <location>
        <position position="311"/>
    </location>
</feature>
<feature type="domain" description="CS" evidence="5">
    <location>
        <begin position="225"/>
        <end position="311"/>
    </location>
</feature>
<dbReference type="Gene3D" id="4.10.1130.20">
    <property type="match status" value="2"/>
</dbReference>
<dbReference type="PROSITE" id="PS51203">
    <property type="entry name" value="CS"/>
    <property type="match status" value="1"/>
</dbReference>
<evidence type="ECO:0000259" key="5">
    <source>
        <dbReference type="PROSITE" id="PS51203"/>
    </source>
</evidence>
<evidence type="ECO:0000256" key="4">
    <source>
        <dbReference type="SAM" id="MobiDB-lite"/>
    </source>
</evidence>